<gene>
    <name evidence="1" type="ORF">ILUMI_22997</name>
</gene>
<evidence type="ECO:0000313" key="2">
    <source>
        <dbReference type="Proteomes" id="UP000801492"/>
    </source>
</evidence>
<dbReference type="AlphaFoldDB" id="A0A8K0CG26"/>
<dbReference type="Proteomes" id="UP000801492">
    <property type="component" value="Unassembled WGS sequence"/>
</dbReference>
<comment type="caution">
    <text evidence="1">The sequence shown here is derived from an EMBL/GenBank/DDBJ whole genome shotgun (WGS) entry which is preliminary data.</text>
</comment>
<keyword evidence="2" id="KW-1185">Reference proteome</keyword>
<protein>
    <submittedName>
        <fullName evidence="1">Uncharacterized protein</fullName>
    </submittedName>
</protein>
<proteinExistence type="predicted"/>
<dbReference type="EMBL" id="VTPC01090547">
    <property type="protein sequence ID" value="KAF2883180.1"/>
    <property type="molecule type" value="Genomic_DNA"/>
</dbReference>
<dbReference type="OrthoDB" id="6781307at2759"/>
<organism evidence="1 2">
    <name type="scientific">Ignelater luminosus</name>
    <name type="common">Cucubano</name>
    <name type="synonym">Pyrophorus luminosus</name>
    <dbReference type="NCBI Taxonomy" id="2038154"/>
    <lineage>
        <taxon>Eukaryota</taxon>
        <taxon>Metazoa</taxon>
        <taxon>Ecdysozoa</taxon>
        <taxon>Arthropoda</taxon>
        <taxon>Hexapoda</taxon>
        <taxon>Insecta</taxon>
        <taxon>Pterygota</taxon>
        <taxon>Neoptera</taxon>
        <taxon>Endopterygota</taxon>
        <taxon>Coleoptera</taxon>
        <taxon>Polyphaga</taxon>
        <taxon>Elateriformia</taxon>
        <taxon>Elateroidea</taxon>
        <taxon>Elateridae</taxon>
        <taxon>Agrypninae</taxon>
        <taxon>Pyrophorini</taxon>
        <taxon>Ignelater</taxon>
    </lineage>
</organism>
<sequence>MGENRPRCKFSPENKGENIKTALENIKKSITQTAEEVLGPKLTKKKNKQWFDEECQKTIKEKKQKWIWTSGEQELRNCTVKRKEATKLCKKNKEE</sequence>
<reference evidence="1" key="1">
    <citation type="submission" date="2019-08" db="EMBL/GenBank/DDBJ databases">
        <title>The genome of the North American firefly Photinus pyralis.</title>
        <authorList>
            <consortium name="Photinus pyralis genome working group"/>
            <person name="Fallon T.R."/>
            <person name="Sander Lower S.E."/>
            <person name="Weng J.-K."/>
        </authorList>
    </citation>
    <scope>NUCLEOTIDE SEQUENCE</scope>
    <source>
        <strain evidence="1">TRF0915ILg1</strain>
        <tissue evidence="1">Whole body</tissue>
    </source>
</reference>
<name>A0A8K0CG26_IGNLU</name>
<accession>A0A8K0CG26</accession>
<evidence type="ECO:0000313" key="1">
    <source>
        <dbReference type="EMBL" id="KAF2883180.1"/>
    </source>
</evidence>